<feature type="domain" description="DUF5000" evidence="3">
    <location>
        <begin position="263"/>
        <end position="399"/>
    </location>
</feature>
<gene>
    <name evidence="5" type="ORF">ABR189_03900</name>
</gene>
<dbReference type="RefSeq" id="WP_354659133.1">
    <property type="nucleotide sequence ID" value="NZ_JBEXAC010000001.1"/>
</dbReference>
<dbReference type="Pfam" id="PF16323">
    <property type="entry name" value="DUF4959"/>
    <property type="match status" value="1"/>
</dbReference>
<dbReference type="InterPro" id="IPR032164">
    <property type="entry name" value="DUF5000"/>
</dbReference>
<sequence>MMRYIKTLFLFILLAAVNACKEDHLLPLENDPTPPGQILNPVVLPMPGGAKITYALPGSANLLYVMAEVKNKRGQLRDFKASYYTNSLVIDGLSDTDPYEVKLYSVNKSEKRSEPVVVTIHPMEPPFSKVFKSFELMGDFGGVNLKFENPDLADLVIGLCGDSLGVPLLIDNYYTNLKSGNYTFRGLAAEKRRFGVFIKDKFGNTSDTTFAELTPLYEKMLDKSKFREVRFPGDAPINTSQWNIALRNIWDGRWSSDFNYPYDGNGNNWLNVSTDGAFDGTPMHITMDLGVTVHISRFRLNNYYKYINVAMRKYEIWGAVNPPADGSWNGWTKILTYEQIKPSGLPGEQYNDADAVEWLKGDQANFPPGMPEFRYIRIRCLENWKGDGNLCFSEITFWGDAQ</sequence>
<dbReference type="Gene3D" id="2.60.120.260">
    <property type="entry name" value="Galactose-binding domain-like"/>
    <property type="match status" value="1"/>
</dbReference>
<dbReference type="InterPro" id="IPR033431">
    <property type="entry name" value="DUF5126"/>
</dbReference>
<protein>
    <submittedName>
        <fullName evidence="5">DUF5000 domain-containing lipoprotein</fullName>
    </submittedName>
</protein>
<accession>A0ABV2T0D0</accession>
<feature type="signal peptide" evidence="1">
    <location>
        <begin position="1"/>
        <end position="21"/>
    </location>
</feature>
<feature type="chain" id="PRO_5047340308" evidence="1">
    <location>
        <begin position="22"/>
        <end position="402"/>
    </location>
</feature>
<comment type="caution">
    <text evidence="5">The sequence shown here is derived from an EMBL/GenBank/DDBJ whole genome shotgun (WGS) entry which is preliminary data.</text>
</comment>
<evidence type="ECO:0000259" key="2">
    <source>
        <dbReference type="Pfam" id="PF16323"/>
    </source>
</evidence>
<keyword evidence="6" id="KW-1185">Reference proteome</keyword>
<keyword evidence="5" id="KW-0449">Lipoprotein</keyword>
<evidence type="ECO:0000259" key="3">
    <source>
        <dbReference type="Pfam" id="PF16391"/>
    </source>
</evidence>
<dbReference type="Pfam" id="PF17166">
    <property type="entry name" value="DUF5126"/>
    <property type="match status" value="1"/>
</dbReference>
<proteinExistence type="predicted"/>
<reference evidence="5 6" key="1">
    <citation type="submission" date="2024-06" db="EMBL/GenBank/DDBJ databases">
        <title>Chitinophaga defluvii sp. nov., isolated from municipal sewage.</title>
        <authorList>
            <person name="Zhang L."/>
        </authorList>
    </citation>
    <scope>NUCLEOTIDE SEQUENCE [LARGE SCALE GENOMIC DNA]</scope>
    <source>
        <strain evidence="5 6">H8</strain>
    </source>
</reference>
<feature type="domain" description="DUF4959" evidence="2">
    <location>
        <begin position="19"/>
        <end position="122"/>
    </location>
</feature>
<dbReference type="EMBL" id="JBEXAC010000001">
    <property type="protein sequence ID" value="MET6996491.1"/>
    <property type="molecule type" value="Genomic_DNA"/>
</dbReference>
<dbReference type="SUPFAM" id="SSF49785">
    <property type="entry name" value="Galactose-binding domain-like"/>
    <property type="match status" value="1"/>
</dbReference>
<dbReference type="Pfam" id="PF16391">
    <property type="entry name" value="DUF5000"/>
    <property type="match status" value="1"/>
</dbReference>
<keyword evidence="1" id="KW-0732">Signal</keyword>
<evidence type="ECO:0000256" key="1">
    <source>
        <dbReference type="SAM" id="SignalP"/>
    </source>
</evidence>
<dbReference type="InterPro" id="IPR008979">
    <property type="entry name" value="Galactose-bd-like_sf"/>
</dbReference>
<dbReference type="InterPro" id="IPR032527">
    <property type="entry name" value="DUF4959"/>
</dbReference>
<organism evidence="5 6">
    <name type="scientific">Chitinophaga defluvii</name>
    <dbReference type="NCBI Taxonomy" id="3163343"/>
    <lineage>
        <taxon>Bacteria</taxon>
        <taxon>Pseudomonadati</taxon>
        <taxon>Bacteroidota</taxon>
        <taxon>Chitinophagia</taxon>
        <taxon>Chitinophagales</taxon>
        <taxon>Chitinophagaceae</taxon>
        <taxon>Chitinophaga</taxon>
    </lineage>
</organism>
<feature type="domain" description="DUF5126" evidence="4">
    <location>
        <begin position="124"/>
        <end position="224"/>
    </location>
</feature>
<evidence type="ECO:0000259" key="4">
    <source>
        <dbReference type="Pfam" id="PF17166"/>
    </source>
</evidence>
<evidence type="ECO:0000313" key="6">
    <source>
        <dbReference type="Proteomes" id="UP001549749"/>
    </source>
</evidence>
<dbReference type="Proteomes" id="UP001549749">
    <property type="component" value="Unassembled WGS sequence"/>
</dbReference>
<evidence type="ECO:0000313" key="5">
    <source>
        <dbReference type="EMBL" id="MET6996491.1"/>
    </source>
</evidence>
<name>A0ABV2T0D0_9BACT</name>